<protein>
    <submittedName>
        <fullName evidence="1">Uncharacterized protein</fullName>
    </submittedName>
</protein>
<dbReference type="Proteomes" id="UP001334084">
    <property type="component" value="Chromosome 8"/>
</dbReference>
<accession>A0AAX4JF14</accession>
<reference evidence="1" key="1">
    <citation type="journal article" date="2024" name="BMC Genomics">
        <title>Functional annotation of a divergent genome using sequence and structure-based similarity.</title>
        <authorList>
            <person name="Svedberg D."/>
            <person name="Winiger R.R."/>
            <person name="Berg A."/>
            <person name="Sharma H."/>
            <person name="Tellgren-Roth C."/>
            <person name="Debrunner-Vossbrinck B.A."/>
            <person name="Vossbrinck C.R."/>
            <person name="Barandun J."/>
        </authorList>
    </citation>
    <scope>NUCLEOTIDE SEQUENCE</scope>
    <source>
        <strain evidence="1">Illinois isolate</strain>
    </source>
</reference>
<dbReference type="RefSeq" id="XP_065330563.1">
    <property type="nucleotide sequence ID" value="XM_065474491.1"/>
</dbReference>
<proteinExistence type="predicted"/>
<dbReference type="KEGG" id="vnx:VNE69_08173"/>
<sequence>MFQYILIAFGSEFESSLTFTPWRPWEDKPIDLALSLSTLLKLNDSSFHERTVNSLETNEIEDHSLLRHDRVDFASHDISISKIELDYLPLLVNFVKTMRTKYIHTKNVLDNDMQVSYNSKLKNVLFPKFKIEKILSFEQQYYNKLSNTHCTKNFNYNSNVLFRWLKDYRKILKEYLPQIKHEVLLSSIREISKRTICENIESIYKIMDYFETLRPKISRFVIRSTFLKLRYKLILDKLPSLFSYYNFCERFINLYELLIKRYIKEVNDPRNMNRRLYLMSLNLSRLMNNKDDFMTALENKLAFLISTSKPNL</sequence>
<evidence type="ECO:0000313" key="2">
    <source>
        <dbReference type="Proteomes" id="UP001334084"/>
    </source>
</evidence>
<organism evidence="1 2">
    <name type="scientific">Vairimorpha necatrix</name>
    <dbReference type="NCBI Taxonomy" id="6039"/>
    <lineage>
        <taxon>Eukaryota</taxon>
        <taxon>Fungi</taxon>
        <taxon>Fungi incertae sedis</taxon>
        <taxon>Microsporidia</taxon>
        <taxon>Nosematidae</taxon>
        <taxon>Vairimorpha</taxon>
    </lineage>
</organism>
<gene>
    <name evidence="1" type="ORF">VNE69_08173</name>
</gene>
<dbReference type="EMBL" id="CP142733">
    <property type="protein sequence ID" value="WUR04418.1"/>
    <property type="molecule type" value="Genomic_DNA"/>
</dbReference>
<dbReference type="AlphaFoldDB" id="A0AAX4JF14"/>
<keyword evidence="2" id="KW-1185">Reference proteome</keyword>
<name>A0AAX4JF14_9MICR</name>
<dbReference type="GeneID" id="90542249"/>
<evidence type="ECO:0000313" key="1">
    <source>
        <dbReference type="EMBL" id="WUR04418.1"/>
    </source>
</evidence>